<feature type="region of interest" description="Disordered" evidence="2">
    <location>
        <begin position="96"/>
        <end position="130"/>
    </location>
</feature>
<organism evidence="4 5">
    <name type="scientific">Symbiodinium microadriaticum</name>
    <name type="common">Dinoflagellate</name>
    <name type="synonym">Zooxanthella microadriatica</name>
    <dbReference type="NCBI Taxonomy" id="2951"/>
    <lineage>
        <taxon>Eukaryota</taxon>
        <taxon>Sar</taxon>
        <taxon>Alveolata</taxon>
        <taxon>Dinophyceae</taxon>
        <taxon>Suessiales</taxon>
        <taxon>Symbiodiniaceae</taxon>
        <taxon>Symbiodinium</taxon>
    </lineage>
</organism>
<evidence type="ECO:0000256" key="2">
    <source>
        <dbReference type="SAM" id="MobiDB-lite"/>
    </source>
</evidence>
<evidence type="ECO:0000259" key="3">
    <source>
        <dbReference type="PROSITE" id="PS50158"/>
    </source>
</evidence>
<keyword evidence="5" id="KW-1185">Reference proteome</keyword>
<evidence type="ECO:0000313" key="5">
    <source>
        <dbReference type="Proteomes" id="UP000186817"/>
    </source>
</evidence>
<evidence type="ECO:0000256" key="1">
    <source>
        <dbReference type="PROSITE-ProRule" id="PRU00047"/>
    </source>
</evidence>
<dbReference type="GO" id="GO:0003676">
    <property type="term" value="F:nucleic acid binding"/>
    <property type="evidence" value="ECO:0007669"/>
    <property type="project" value="InterPro"/>
</dbReference>
<dbReference type="InterPro" id="IPR001878">
    <property type="entry name" value="Znf_CCHC"/>
</dbReference>
<keyword evidence="1" id="KW-0479">Metal-binding</keyword>
<evidence type="ECO:0000313" key="4">
    <source>
        <dbReference type="EMBL" id="OLQ05560.1"/>
    </source>
</evidence>
<dbReference type="EMBL" id="LSRX01000181">
    <property type="protein sequence ID" value="OLQ05560.1"/>
    <property type="molecule type" value="Genomic_DNA"/>
</dbReference>
<feature type="domain" description="CCHC-type" evidence="3">
    <location>
        <begin position="136"/>
        <end position="150"/>
    </location>
</feature>
<dbReference type="PROSITE" id="PS50158">
    <property type="entry name" value="ZF_CCHC"/>
    <property type="match status" value="1"/>
</dbReference>
<dbReference type="GO" id="GO:0008270">
    <property type="term" value="F:zinc ion binding"/>
    <property type="evidence" value="ECO:0007669"/>
    <property type="project" value="UniProtKB-KW"/>
</dbReference>
<reference evidence="4 5" key="1">
    <citation type="submission" date="2016-02" db="EMBL/GenBank/DDBJ databases">
        <title>Genome analysis of coral dinoflagellate symbionts highlights evolutionary adaptations to a symbiotic lifestyle.</title>
        <authorList>
            <person name="Aranda M."/>
            <person name="Li Y."/>
            <person name="Liew Y.J."/>
            <person name="Baumgarten S."/>
            <person name="Simakov O."/>
            <person name="Wilson M."/>
            <person name="Piel J."/>
            <person name="Ashoor H."/>
            <person name="Bougouffa S."/>
            <person name="Bajic V.B."/>
            <person name="Ryu T."/>
            <person name="Ravasi T."/>
            <person name="Bayer T."/>
            <person name="Micklem G."/>
            <person name="Kim H."/>
            <person name="Bhak J."/>
            <person name="Lajeunesse T.C."/>
            <person name="Voolstra C.R."/>
        </authorList>
    </citation>
    <scope>NUCLEOTIDE SEQUENCE [LARGE SCALE GENOMIC DNA]</scope>
    <source>
        <strain evidence="4 5">CCMP2467</strain>
    </source>
</reference>
<name>A0A1Q9EDQ3_SYMMI</name>
<feature type="compositionally biased region" description="Basic residues" evidence="2">
    <location>
        <begin position="100"/>
        <end position="116"/>
    </location>
</feature>
<dbReference type="Proteomes" id="UP000186817">
    <property type="component" value="Unassembled WGS sequence"/>
</dbReference>
<proteinExistence type="predicted"/>
<feature type="region of interest" description="Disordered" evidence="2">
    <location>
        <begin position="233"/>
        <end position="285"/>
    </location>
</feature>
<dbReference type="InterPro" id="IPR036875">
    <property type="entry name" value="Znf_CCHC_sf"/>
</dbReference>
<feature type="compositionally biased region" description="Polar residues" evidence="2">
    <location>
        <begin position="263"/>
        <end position="285"/>
    </location>
</feature>
<keyword evidence="1" id="KW-0862">Zinc</keyword>
<protein>
    <recommendedName>
        <fullName evidence="3">CCHC-type domain-containing protein</fullName>
    </recommendedName>
</protein>
<accession>A0A1Q9EDQ3</accession>
<keyword evidence="1" id="KW-0863">Zinc-finger</keyword>
<dbReference type="SUPFAM" id="SSF57756">
    <property type="entry name" value="Retrovirus zinc finger-like domains"/>
    <property type="match status" value="1"/>
</dbReference>
<gene>
    <name evidence="4" type="ORF">AK812_SmicGene11264</name>
</gene>
<sequence>MVDVFDHSVFNCKFLEQGVVIKSPHLETVERLERRYLLQTALEAQGLQCEACRWYKKENTPGMFYARLGSKEEADELLAAKEILIGGETAQVFAISQKASQKRQPKQWPKKRPKAKAKAEPSPNSLPNDERPTKTCFLCGEVGHEVASCPYWRQGVQIVGATASEEKDLEECLRNLNVEPVSLRCSEVGKPQFAVRLGSARQVRDLAKKSINGQLRLLGRVLRAYPFRGDESISGAEPVAPAAPPSRAAKRDRAAEAKGPLTVQASYPGTPQYTNRNTGTTLRAP</sequence>
<dbReference type="AlphaFoldDB" id="A0A1Q9EDQ3"/>
<comment type="caution">
    <text evidence="4">The sequence shown here is derived from an EMBL/GenBank/DDBJ whole genome shotgun (WGS) entry which is preliminary data.</text>
</comment>
<dbReference type="OrthoDB" id="10624266at2759"/>